<protein>
    <submittedName>
        <fullName evidence="1">Transposase of IS5377-like element</fullName>
    </submittedName>
</protein>
<sequence>MKLHVAFDPACSQPQYVVETIAIRHDGPVGEKLADSAYILVQDRAYGKIKR</sequence>
<dbReference type="STRING" id="1131935.PDENDC454_17968"/>
<accession>H3SJ68</accession>
<dbReference type="Proteomes" id="UP000003900">
    <property type="component" value="Unassembled WGS sequence"/>
</dbReference>
<evidence type="ECO:0000313" key="2">
    <source>
        <dbReference type="Proteomes" id="UP000003900"/>
    </source>
</evidence>
<dbReference type="AlphaFoldDB" id="H3SJ68"/>
<organism evidence="1 2">
    <name type="scientific">Paenibacillus dendritiformis C454</name>
    <dbReference type="NCBI Taxonomy" id="1131935"/>
    <lineage>
        <taxon>Bacteria</taxon>
        <taxon>Bacillati</taxon>
        <taxon>Bacillota</taxon>
        <taxon>Bacilli</taxon>
        <taxon>Bacillales</taxon>
        <taxon>Paenibacillaceae</taxon>
        <taxon>Paenibacillus</taxon>
    </lineage>
</organism>
<reference evidence="1 2" key="1">
    <citation type="journal article" date="2012" name="J. Bacteriol.">
        <title>Genome Sequence of the Pattern-Forming Social Bacterium Paenibacillus dendritiformis C454 Chiral Morphotype.</title>
        <authorList>
            <person name="Sirota-Madi A."/>
            <person name="Olender T."/>
            <person name="Helman Y."/>
            <person name="Brainis I."/>
            <person name="Finkelshtein A."/>
            <person name="Roth D."/>
            <person name="Hagai E."/>
            <person name="Leshkowitz D."/>
            <person name="Brodsky L."/>
            <person name="Galatenko V."/>
            <person name="Nikolaev V."/>
            <person name="Gutnick D.L."/>
            <person name="Lancet D."/>
            <person name="Ben-Jacob E."/>
        </authorList>
    </citation>
    <scope>NUCLEOTIDE SEQUENCE [LARGE SCALE GENOMIC DNA]</scope>
    <source>
        <strain evidence="1 2">C454</strain>
    </source>
</reference>
<keyword evidence="2" id="KW-1185">Reference proteome</keyword>
<evidence type="ECO:0000313" key="1">
    <source>
        <dbReference type="EMBL" id="EHQ60904.1"/>
    </source>
</evidence>
<gene>
    <name evidence="1" type="ORF">PDENDC454_17968</name>
</gene>
<comment type="caution">
    <text evidence="1">The sequence shown here is derived from an EMBL/GenBank/DDBJ whole genome shotgun (WGS) entry which is preliminary data.</text>
</comment>
<name>H3SJ68_9BACL</name>
<proteinExistence type="predicted"/>
<dbReference type="EMBL" id="AHKH01000053">
    <property type="protein sequence ID" value="EHQ60904.1"/>
    <property type="molecule type" value="Genomic_DNA"/>
</dbReference>